<organism evidence="1">
    <name type="scientific">Microviridae sp. ctatW3</name>
    <dbReference type="NCBI Taxonomy" id="2825001"/>
    <lineage>
        <taxon>Viruses</taxon>
        <taxon>Monodnaviria</taxon>
        <taxon>Sangervirae</taxon>
        <taxon>Phixviricota</taxon>
        <taxon>Malgrandaviricetes</taxon>
        <taxon>Petitvirales</taxon>
        <taxon>Microviridae</taxon>
    </lineage>
</organism>
<evidence type="ECO:0000313" key="1">
    <source>
        <dbReference type="EMBL" id="DAE25558.1"/>
    </source>
</evidence>
<reference evidence="1" key="1">
    <citation type="journal article" date="2021" name="Proc. Natl. Acad. Sci. U.S.A.">
        <title>A Catalog of Tens of Thousands of Viruses from Human Metagenomes Reveals Hidden Associations with Chronic Diseases.</title>
        <authorList>
            <person name="Tisza M.J."/>
            <person name="Buck C.B."/>
        </authorList>
    </citation>
    <scope>NUCLEOTIDE SEQUENCE</scope>
    <source>
        <strain evidence="1">CtatW3</strain>
    </source>
</reference>
<proteinExistence type="predicted"/>
<dbReference type="EMBL" id="BK057812">
    <property type="protein sequence ID" value="DAE25558.1"/>
    <property type="molecule type" value="Genomic_DNA"/>
</dbReference>
<protein>
    <submittedName>
        <fullName evidence="1">Uncharacterized protein</fullName>
    </submittedName>
</protein>
<accession>A0A8S5R248</accession>
<name>A0A8S5R248_9VIRU</name>
<sequence length="102" mass="12249">MFEMFIFATFYNKNHNNMAKFNYILFREYLKDLLQADYERISIFDAASYMCLMYPFDYDDIFDKIESCVRALVKCGVIEIVDEYDDVLLKLRILKFVRSNGC</sequence>